<feature type="region of interest" description="Disordered" evidence="1">
    <location>
        <begin position="699"/>
        <end position="735"/>
    </location>
</feature>
<dbReference type="OrthoDB" id="4065285at2759"/>
<proteinExistence type="predicted"/>
<keyword evidence="3" id="KW-1185">Reference proteome</keyword>
<feature type="compositionally biased region" description="Low complexity" evidence="1">
    <location>
        <begin position="409"/>
        <end position="426"/>
    </location>
</feature>
<feature type="compositionally biased region" description="Polar residues" evidence="1">
    <location>
        <begin position="154"/>
        <end position="172"/>
    </location>
</feature>
<evidence type="ECO:0000256" key="1">
    <source>
        <dbReference type="SAM" id="MobiDB-lite"/>
    </source>
</evidence>
<feature type="compositionally biased region" description="Polar residues" evidence="1">
    <location>
        <begin position="270"/>
        <end position="279"/>
    </location>
</feature>
<protein>
    <recommendedName>
        <fullName evidence="4">Altered inheritance of mitochondria protein 44</fullName>
    </recommendedName>
</protein>
<dbReference type="AlphaFoldDB" id="I2GYL8"/>
<evidence type="ECO:0000313" key="2">
    <source>
        <dbReference type="EMBL" id="CCH59220.1"/>
    </source>
</evidence>
<dbReference type="Proteomes" id="UP000002866">
    <property type="component" value="Chromosome 2"/>
</dbReference>
<feature type="region of interest" description="Disordered" evidence="1">
    <location>
        <begin position="228"/>
        <end position="279"/>
    </location>
</feature>
<feature type="region of interest" description="Disordered" evidence="1">
    <location>
        <begin position="154"/>
        <end position="190"/>
    </location>
</feature>
<feature type="compositionally biased region" description="Low complexity" evidence="1">
    <location>
        <begin position="246"/>
        <end position="255"/>
    </location>
</feature>
<name>I2GYL8_HENB6</name>
<feature type="compositionally biased region" description="Acidic residues" evidence="1">
    <location>
        <begin position="716"/>
        <end position="730"/>
    </location>
</feature>
<evidence type="ECO:0000313" key="3">
    <source>
        <dbReference type="Proteomes" id="UP000002866"/>
    </source>
</evidence>
<dbReference type="RefSeq" id="XP_004178739.1">
    <property type="nucleotide sequence ID" value="XM_004178691.1"/>
</dbReference>
<feature type="compositionally biased region" description="Basic residues" evidence="1">
    <location>
        <begin position="321"/>
        <end position="343"/>
    </location>
</feature>
<feature type="compositionally biased region" description="Basic residues" evidence="1">
    <location>
        <begin position="230"/>
        <end position="245"/>
    </location>
</feature>
<dbReference type="EMBL" id="HE806317">
    <property type="protein sequence ID" value="CCH59220.1"/>
    <property type="molecule type" value="Genomic_DNA"/>
</dbReference>
<feature type="region of interest" description="Disordered" evidence="1">
    <location>
        <begin position="383"/>
        <end position="426"/>
    </location>
</feature>
<dbReference type="GeneID" id="14494438"/>
<feature type="region of interest" description="Disordered" evidence="1">
    <location>
        <begin position="1"/>
        <end position="22"/>
    </location>
</feature>
<feature type="compositionally biased region" description="Acidic residues" evidence="1">
    <location>
        <begin position="808"/>
        <end position="817"/>
    </location>
</feature>
<gene>
    <name evidence="2" type="primary">TBLA0B03810</name>
    <name evidence="2" type="ORF">TBLA_0B03810</name>
</gene>
<dbReference type="InParanoid" id="I2GYL8"/>
<feature type="compositionally biased region" description="Polar residues" evidence="1">
    <location>
        <begin position="789"/>
        <end position="806"/>
    </location>
</feature>
<feature type="compositionally biased region" description="Polar residues" evidence="1">
    <location>
        <begin position="1"/>
        <end position="21"/>
    </location>
</feature>
<evidence type="ECO:0008006" key="4">
    <source>
        <dbReference type="Google" id="ProtNLM"/>
    </source>
</evidence>
<feature type="compositionally biased region" description="Low complexity" evidence="1">
    <location>
        <begin position="54"/>
        <end position="70"/>
    </location>
</feature>
<organism evidence="2 3">
    <name type="scientific">Henningerozyma blattae (strain ATCC 34711 / CBS 6284 / DSM 70876 / NBRC 10599 / NRRL Y-10934 / UCD 77-7)</name>
    <name type="common">Yeast</name>
    <name type="synonym">Tetrapisispora blattae</name>
    <dbReference type="NCBI Taxonomy" id="1071380"/>
    <lineage>
        <taxon>Eukaryota</taxon>
        <taxon>Fungi</taxon>
        <taxon>Dikarya</taxon>
        <taxon>Ascomycota</taxon>
        <taxon>Saccharomycotina</taxon>
        <taxon>Saccharomycetes</taxon>
        <taxon>Saccharomycetales</taxon>
        <taxon>Saccharomycetaceae</taxon>
        <taxon>Henningerozyma</taxon>
    </lineage>
</organism>
<dbReference type="HOGENOM" id="CLU_385965_0_0_1"/>
<dbReference type="eggNOG" id="ENOG502R02U">
    <property type="taxonomic scope" value="Eukaryota"/>
</dbReference>
<dbReference type="KEGG" id="tbl:TBLA_0B03810"/>
<reference evidence="2 3" key="1">
    <citation type="journal article" date="2011" name="Proc. Natl. Acad. Sci. U.S.A.">
        <title>Evolutionary erosion of yeast sex chromosomes by mating-type switching accidents.</title>
        <authorList>
            <person name="Gordon J.L."/>
            <person name="Armisen D."/>
            <person name="Proux-Wera E."/>
            <person name="Oheigeartaigh S.S."/>
            <person name="Byrne K.P."/>
            <person name="Wolfe K.H."/>
        </authorList>
    </citation>
    <scope>NUCLEOTIDE SEQUENCE [LARGE SCALE GENOMIC DNA]</scope>
    <source>
        <strain evidence="3">ATCC 34711 / CBS 6284 / DSM 70876 / NBRC 10599 / NRRL Y-10934 / UCD 77-7</strain>
    </source>
</reference>
<feature type="region of interest" description="Disordered" evidence="1">
    <location>
        <begin position="311"/>
        <end position="345"/>
    </location>
</feature>
<dbReference type="OMA" id="MDFKFPS"/>
<feature type="compositionally biased region" description="Polar residues" evidence="1">
    <location>
        <begin position="388"/>
        <end position="408"/>
    </location>
</feature>
<sequence>MTQNIIRVPTRTKTNSFNGSQMDFKFPSKETLPNASLEECQLNNHYLLNDSLSSKHNSPSKQPHSSSSMSWKVNQSDINEEIDDFDSHSQILSDYSNPTTTNTNTNTNIATSTSSGFNSSNGYYSFANISDNTTNYLKKENTMTNSIVKYSTRSTTSMQNKHSNGYPTTLAPSKNDAIPESSKHNSTFSIPTADNISYRIISTSSSIQDSHSKIIPNEVSKDTITQLKSRSNHNHNPKSKSKYTHKNTSSTSTTRKTSKYKYTKEMGSIPNKNSSLSNRNSFISHIKDSKSPNLERVPTIESVSSMHLSSSASSIFSTKNQSRHRNHNQPKPHPNKKSSKSSLKRSNAIKCKGGLLYYFSLLGIKLKKLLKAIGMAFNFNRRSKHNSKSNLHGKNSKSNLINSSRRSASLNHNSKKLSLSLKKPTTSHLKRTQNYVTNLQKSISQKSLENVIESNDITPMTIDKSMQTSVSSISTISSSPELTPFEVPNEIVTKQPTNSKKITASSLRRTNSSIRRAASTLTDSTNIKNHNSIRTNTHTSIRSTSHSNSNFVSNEALTRNNSITSTPKQSNLVRSSPSIALNSIVRQPSIIARQPSIVVKNKVIPLTISRFSITEELNEDDDELNNYNYKNETSIAEESELENGNDEYIIDTNIMQQFDHSKSINKNNKDDVESFISNESEFIDANEYTKEVAKDDDFHSITSSNDYLHEEKAQEVDTETEEEEEEEEEAPQYTEEEKIKLREMYGQYLRNVIAQRIKIRLQLSKYQETGKISYLQAIDNFLTENETEYSSSQLFDNNESPQSSMPSELEDVEETDEEKLQKKQTPKISNSQMFSYQNYDNFSKSGSLKNKASVITFQTPFYSKENGNNTSVFSLPSSTSVQRSLTLPVGIKV</sequence>
<feature type="region of interest" description="Disordered" evidence="1">
    <location>
        <begin position="789"/>
        <end position="827"/>
    </location>
</feature>
<feature type="region of interest" description="Disordered" evidence="1">
    <location>
        <begin position="51"/>
        <end position="72"/>
    </location>
</feature>
<dbReference type="FunCoup" id="I2GYL8">
    <property type="interactions" value="39"/>
</dbReference>
<dbReference type="STRING" id="1071380.I2GYL8"/>
<accession>I2GYL8</accession>